<dbReference type="Proteomes" id="UP000321046">
    <property type="component" value="Unassembled WGS sequence"/>
</dbReference>
<keyword evidence="2" id="KW-0812">Transmembrane</keyword>
<keyword evidence="2" id="KW-0472">Membrane</keyword>
<evidence type="ECO:0000313" key="3">
    <source>
        <dbReference type="EMBL" id="TXD34678.1"/>
    </source>
</evidence>
<sequence>MSQGRDRSRRVNVTLMYDTGARPDDAWKSGRWIVPAALSGAMLVALFTVTEWLAPSVPVMAYLLLVALPVLVVAAAQQRVRSLKKMLPVTLVVMSFGLPFLAWNAGPYRALMMMFSGDLLGVDALVRGSSDRSERVATRACTAMLEGSSELVKSRLQPVLALRPAVADSCLAQAAEKHPQIVLSMGRYLHEQWYQGWMSPEVISEEVSCEAADAFGTIAAVSRSPARPHLLSCALGSSHPGVAGCCAQAVSAEGIDRVAVDATMEPEIAEDLFERLSEAVDVPAATLMSPGPYSETLSWEAADLFHWTTRLGCELIGSHRRPEAIAEALSRSVQTQCGLEIDSPLYSYAGVAMIERTCEGVASTAQGERVDVVPWCESAREAVRQSVIDNAMFAVNKARTAYLVDGLGGSIVRGDARRRSQERRQGPITIEDLYEPRPAAPNGAERQRLGRPDWAFMSAEEQRQYDEMESARQRSKRALSRDLAGMRELGGGSPEAAAAALKSLQRVQAPRPQ</sequence>
<evidence type="ECO:0000256" key="2">
    <source>
        <dbReference type="SAM" id="Phobius"/>
    </source>
</evidence>
<dbReference type="RefSeq" id="WP_146975148.1">
    <property type="nucleotide sequence ID" value="NZ_VOSL01000054.1"/>
</dbReference>
<feature type="transmembrane region" description="Helical" evidence="2">
    <location>
        <begin position="32"/>
        <end position="53"/>
    </location>
</feature>
<accession>A0A5C6XBF4</accession>
<evidence type="ECO:0000313" key="4">
    <source>
        <dbReference type="Proteomes" id="UP000321046"/>
    </source>
</evidence>
<feature type="region of interest" description="Disordered" evidence="1">
    <location>
        <begin position="460"/>
        <end position="513"/>
    </location>
</feature>
<protein>
    <submittedName>
        <fullName evidence="3">Uncharacterized protein</fullName>
    </submittedName>
</protein>
<comment type="caution">
    <text evidence="3">The sequence shown here is derived from an EMBL/GenBank/DDBJ whole genome shotgun (WGS) entry which is preliminary data.</text>
</comment>
<feature type="transmembrane region" description="Helical" evidence="2">
    <location>
        <begin position="59"/>
        <end position="76"/>
    </location>
</feature>
<organism evidence="3 4">
    <name type="scientific">Lujinxingia vulgaris</name>
    <dbReference type="NCBI Taxonomy" id="2600176"/>
    <lineage>
        <taxon>Bacteria</taxon>
        <taxon>Deltaproteobacteria</taxon>
        <taxon>Bradymonadales</taxon>
        <taxon>Lujinxingiaceae</taxon>
        <taxon>Lujinxingia</taxon>
    </lineage>
</organism>
<dbReference type="OrthoDB" id="5482251at2"/>
<name>A0A5C6XBF4_9DELT</name>
<dbReference type="EMBL" id="VOSL01000054">
    <property type="protein sequence ID" value="TXD34678.1"/>
    <property type="molecule type" value="Genomic_DNA"/>
</dbReference>
<keyword evidence="2" id="KW-1133">Transmembrane helix</keyword>
<feature type="transmembrane region" description="Helical" evidence="2">
    <location>
        <begin position="88"/>
        <end position="106"/>
    </location>
</feature>
<dbReference type="AlphaFoldDB" id="A0A5C6XBF4"/>
<evidence type="ECO:0000256" key="1">
    <source>
        <dbReference type="SAM" id="MobiDB-lite"/>
    </source>
</evidence>
<gene>
    <name evidence="3" type="ORF">FRC96_13785</name>
</gene>
<feature type="compositionally biased region" description="Basic and acidic residues" evidence="1">
    <location>
        <begin position="460"/>
        <end position="472"/>
    </location>
</feature>
<proteinExistence type="predicted"/>
<reference evidence="3 4" key="1">
    <citation type="submission" date="2019-08" db="EMBL/GenBank/DDBJ databases">
        <title>Bradymonadales sp. TMQ2.</title>
        <authorList>
            <person name="Liang Q."/>
        </authorList>
    </citation>
    <scope>NUCLEOTIDE SEQUENCE [LARGE SCALE GENOMIC DNA]</scope>
    <source>
        <strain evidence="3 4">TMQ2</strain>
    </source>
</reference>